<evidence type="ECO:0000256" key="1">
    <source>
        <dbReference type="SAM" id="Phobius"/>
    </source>
</evidence>
<accession>A0A2Z4GEU0</accession>
<dbReference type="InterPro" id="IPR055396">
    <property type="entry name" value="DUF7088"/>
</dbReference>
<keyword evidence="5" id="KW-1185">Reference proteome</keyword>
<keyword evidence="1" id="KW-1133">Transmembrane helix</keyword>
<dbReference type="EMBL" id="CP029480">
    <property type="protein sequence ID" value="AWV99710.1"/>
    <property type="molecule type" value="Genomic_DNA"/>
</dbReference>
<sequence length="552" mass="62064">MNKTIRSLLFPLILVVVNIISILFFFRKDLTEEKRYSISDASKSIVSGLEEPIEIEVLLDGDELPGGFERLKQAVEETLGEFKTYGGANVSYTFFDPNSLTNPEEKKALIDSLYFKGVQPTNVFDTDGGRKTETMVFPFALVSYQGKEQTVLLLQGNQALSAEEKLNQSYENLEYSFASAFRKLTIKERKRIGLLTEFTSLEPINFAGLINALQEYYDLYFVDAATSESFLGLDALILPKPDIRIDDSTKYKIDQYVMNGGKTLFFIDGLKVDSIGLQGTYAQPFESNLQDLFFKYGIRLNYDMIKDGASAAMVPLVVGNMGDKPNIQPIPYRFFPLINNFGQSLITKNLDLVESKFTSSIDTVLSSGISKTALLKTTPYTKILNAPALVTYNDARSNTDQQEYNGGEKTIAYLLEGKFSSLYENRILPSDPRSGAFKAKSEPTKMIVCSDGDLIVNELDRRTGEPMPLGYDKVSQHTFGNKDFLMNAIDYLVDENGVINARGKEVKLRPLDAIKTRDNRTQIQLVNLVIPSILIIIFGLVRGFFWRRKYAH</sequence>
<evidence type="ECO:0000259" key="2">
    <source>
        <dbReference type="Pfam" id="PF09822"/>
    </source>
</evidence>
<feature type="transmembrane region" description="Helical" evidence="1">
    <location>
        <begin position="525"/>
        <end position="545"/>
    </location>
</feature>
<gene>
    <name evidence="4" type="primary">gldG</name>
    <name evidence="4" type="ORF">DJ013_16635</name>
</gene>
<reference evidence="4 5" key="1">
    <citation type="submission" date="2018-05" db="EMBL/GenBank/DDBJ databases">
        <title>Complete genome sequence of Arcticibacterium luteifluviistationis SM1504T, a cytophagaceae bacterium isolated from Arctic surface seawater.</title>
        <authorList>
            <person name="Li Y."/>
            <person name="Qin Q.-L."/>
        </authorList>
    </citation>
    <scope>NUCLEOTIDE SEQUENCE [LARGE SCALE GENOMIC DNA]</scope>
    <source>
        <strain evidence="4 5">SM1504</strain>
    </source>
</reference>
<feature type="domain" description="ABC-type uncharacterised transport system" evidence="2">
    <location>
        <begin position="189"/>
        <end position="488"/>
    </location>
</feature>
<keyword evidence="1" id="KW-0812">Transmembrane</keyword>
<dbReference type="InterPro" id="IPR019196">
    <property type="entry name" value="ABC_transp_unknown"/>
</dbReference>
<dbReference type="KEGG" id="als:DJ013_16635"/>
<name>A0A2Z4GEU0_9BACT</name>
<protein>
    <submittedName>
        <fullName evidence="4">Gliding motility-associated ABC transporter substrate-binding protein GldG</fullName>
    </submittedName>
</protein>
<dbReference type="InterPro" id="IPR019863">
    <property type="entry name" value="Motility-assoc_ABC-rel_GldG"/>
</dbReference>
<organism evidence="4 5">
    <name type="scientific">Arcticibacterium luteifluviistationis</name>
    <dbReference type="NCBI Taxonomy" id="1784714"/>
    <lineage>
        <taxon>Bacteria</taxon>
        <taxon>Pseudomonadati</taxon>
        <taxon>Bacteroidota</taxon>
        <taxon>Cytophagia</taxon>
        <taxon>Cytophagales</taxon>
        <taxon>Leadbetterellaceae</taxon>
        <taxon>Arcticibacterium</taxon>
    </lineage>
</organism>
<evidence type="ECO:0000313" key="5">
    <source>
        <dbReference type="Proteomes" id="UP000249873"/>
    </source>
</evidence>
<dbReference type="AlphaFoldDB" id="A0A2Z4GEU0"/>
<proteinExistence type="predicted"/>
<dbReference type="Pfam" id="PF09822">
    <property type="entry name" value="ABC_transp_aux"/>
    <property type="match status" value="1"/>
</dbReference>
<dbReference type="OrthoDB" id="9777219at2"/>
<dbReference type="NCBIfam" id="TIGR03521">
    <property type="entry name" value="GldG"/>
    <property type="match status" value="1"/>
</dbReference>
<feature type="domain" description="DUF7088" evidence="3">
    <location>
        <begin position="32"/>
        <end position="143"/>
    </location>
</feature>
<keyword evidence="1" id="KW-0472">Membrane</keyword>
<evidence type="ECO:0000313" key="4">
    <source>
        <dbReference type="EMBL" id="AWV99710.1"/>
    </source>
</evidence>
<feature type="transmembrane region" description="Helical" evidence="1">
    <location>
        <begin position="7"/>
        <end position="26"/>
    </location>
</feature>
<dbReference type="RefSeq" id="WP_111373078.1">
    <property type="nucleotide sequence ID" value="NZ_CP029480.1"/>
</dbReference>
<evidence type="ECO:0000259" key="3">
    <source>
        <dbReference type="Pfam" id="PF23357"/>
    </source>
</evidence>
<dbReference type="Pfam" id="PF23357">
    <property type="entry name" value="DUF7088"/>
    <property type="match status" value="1"/>
</dbReference>
<dbReference type="Proteomes" id="UP000249873">
    <property type="component" value="Chromosome"/>
</dbReference>